<dbReference type="PANTHER" id="PTHR24031">
    <property type="entry name" value="RNA HELICASE"/>
    <property type="match status" value="1"/>
</dbReference>
<feature type="compositionally biased region" description="Basic and acidic residues" evidence="10">
    <location>
        <begin position="287"/>
        <end position="300"/>
    </location>
</feature>
<evidence type="ECO:0000256" key="8">
    <source>
        <dbReference type="PROSITE-ProRule" id="PRU00552"/>
    </source>
</evidence>
<keyword evidence="3 9" id="KW-0547">Nucleotide-binding</keyword>
<comment type="caution">
    <text evidence="14">The sequence shown here is derived from an EMBL/GenBank/DDBJ whole genome shotgun (WGS) entry which is preliminary data.</text>
</comment>
<dbReference type="GO" id="GO:0003724">
    <property type="term" value="F:RNA helicase activity"/>
    <property type="evidence" value="ECO:0007669"/>
    <property type="project" value="UniProtKB-EC"/>
</dbReference>
<feature type="domain" description="Helicase ATP-binding" evidence="11">
    <location>
        <begin position="96"/>
        <end position="342"/>
    </location>
</feature>
<evidence type="ECO:0000256" key="6">
    <source>
        <dbReference type="ARBA" id="ARBA00022840"/>
    </source>
</evidence>
<evidence type="ECO:0000313" key="15">
    <source>
        <dbReference type="Proteomes" id="UP000298030"/>
    </source>
</evidence>
<accession>A0A4Y7TYH4</accession>
<dbReference type="GO" id="GO:0005524">
    <property type="term" value="F:ATP binding"/>
    <property type="evidence" value="ECO:0007669"/>
    <property type="project" value="UniProtKB-UniRule"/>
</dbReference>
<comment type="similarity">
    <text evidence="9">Belongs to the DEAD box helicase family.</text>
</comment>
<evidence type="ECO:0000256" key="9">
    <source>
        <dbReference type="RuleBase" id="RU365068"/>
    </source>
</evidence>
<dbReference type="Gene3D" id="3.40.50.300">
    <property type="entry name" value="P-loop containing nucleotide triphosphate hydrolases"/>
    <property type="match status" value="2"/>
</dbReference>
<reference evidence="14 15" key="1">
    <citation type="journal article" date="2019" name="Nat. Ecol. Evol.">
        <title>Megaphylogeny resolves global patterns of mushroom evolution.</title>
        <authorList>
            <person name="Varga T."/>
            <person name="Krizsan K."/>
            <person name="Foldi C."/>
            <person name="Dima B."/>
            <person name="Sanchez-Garcia M."/>
            <person name="Sanchez-Ramirez S."/>
            <person name="Szollosi G.J."/>
            <person name="Szarkandi J.G."/>
            <person name="Papp V."/>
            <person name="Albert L."/>
            <person name="Andreopoulos W."/>
            <person name="Angelini C."/>
            <person name="Antonin V."/>
            <person name="Barry K.W."/>
            <person name="Bougher N.L."/>
            <person name="Buchanan P."/>
            <person name="Buyck B."/>
            <person name="Bense V."/>
            <person name="Catcheside P."/>
            <person name="Chovatia M."/>
            <person name="Cooper J."/>
            <person name="Damon W."/>
            <person name="Desjardin D."/>
            <person name="Finy P."/>
            <person name="Geml J."/>
            <person name="Haridas S."/>
            <person name="Hughes K."/>
            <person name="Justo A."/>
            <person name="Karasinski D."/>
            <person name="Kautmanova I."/>
            <person name="Kiss B."/>
            <person name="Kocsube S."/>
            <person name="Kotiranta H."/>
            <person name="LaButti K.M."/>
            <person name="Lechner B.E."/>
            <person name="Liimatainen K."/>
            <person name="Lipzen A."/>
            <person name="Lukacs Z."/>
            <person name="Mihaltcheva S."/>
            <person name="Morgado L.N."/>
            <person name="Niskanen T."/>
            <person name="Noordeloos M.E."/>
            <person name="Ohm R.A."/>
            <person name="Ortiz-Santana B."/>
            <person name="Ovrebo C."/>
            <person name="Racz N."/>
            <person name="Riley R."/>
            <person name="Savchenko A."/>
            <person name="Shiryaev A."/>
            <person name="Soop K."/>
            <person name="Spirin V."/>
            <person name="Szebenyi C."/>
            <person name="Tomsovsky M."/>
            <person name="Tulloss R.E."/>
            <person name="Uehling J."/>
            <person name="Grigoriev I.V."/>
            <person name="Vagvolgyi C."/>
            <person name="Papp T."/>
            <person name="Martin F.M."/>
            <person name="Miettinen O."/>
            <person name="Hibbett D.S."/>
            <person name="Nagy L.G."/>
        </authorList>
    </citation>
    <scope>NUCLEOTIDE SEQUENCE [LARGE SCALE GENOMIC DNA]</scope>
    <source>
        <strain evidence="14 15">FP101781</strain>
    </source>
</reference>
<dbReference type="AlphaFoldDB" id="A0A4Y7TYH4"/>
<dbReference type="InterPro" id="IPR001650">
    <property type="entry name" value="Helicase_C-like"/>
</dbReference>
<dbReference type="PROSITE" id="PS51194">
    <property type="entry name" value="HELICASE_CTER"/>
    <property type="match status" value="1"/>
</dbReference>
<keyword evidence="2" id="KW-0698">rRNA processing</keyword>
<name>A0A4Y7TYH4_COPMI</name>
<keyword evidence="6 9" id="KW-0067">ATP-binding</keyword>
<evidence type="ECO:0000256" key="1">
    <source>
        <dbReference type="ARBA" id="ARBA00004604"/>
    </source>
</evidence>
<comment type="subcellular location">
    <subcellularLocation>
        <location evidence="1">Nucleus</location>
        <location evidence="1">Nucleolus</location>
    </subcellularLocation>
</comment>
<evidence type="ECO:0000256" key="4">
    <source>
        <dbReference type="ARBA" id="ARBA00022801"/>
    </source>
</evidence>
<gene>
    <name evidence="14" type="ORF">FA13DRAFT_1619942</name>
</gene>
<keyword evidence="15" id="KW-1185">Reference proteome</keyword>
<sequence>MLAFFSTLTQGPGRRQWVVKCHSSSRARRTSTTQGRRHLVNPPQIPNVVAEGTSTASALPGRVTFEQLGLHPPVAASLREAFPDVNYPTEVQTQFIPAILGGKDVLLKDATGSGKSFGLVLALLNKPRLISKDPRQKDGKRKHITSLVLVPHRELAFQLFHWIERMVNTSGDNAPSLRTIAQVLVRDGKMHLGSGLNTLREETPHVLIGTPQAVMDLHEAHPEVLQLDTLSCVAVDEVDYLVETPGRKDPTKTFKKAMEKARKKLLAHPGATRQLLDVIYAGRKEVNERRRDEPGAEMMKRRGGQPSENHMPPSPQLVLSSATLRTHLRNYVYDESGWLDKDSVVKISGTGVKPADVEASNATPIEAANASTIQHSVLLVSDERVRNIPGAAVAPASASVSSLGEAVRSEEQFGETAYELDAHLIQKYSKTPSPFSAPMMETVAAAFAMDVPSIALLVLPSSSPVKRAVWELRALGVNAHGLDLQDASKGRSYLASGGGGTSANPTLLVSTLATTRGLDLPALSHVFLYGLPDGTRVNSKTVDAYLHIAGRVGRFGRGGKVVTLVEDSSEEAEFWSEDLEETQDERAGAGAKMARILKTIGVGPVQLNL</sequence>
<dbReference type="Pfam" id="PF00270">
    <property type="entry name" value="DEAD"/>
    <property type="match status" value="1"/>
</dbReference>
<proteinExistence type="inferred from homology"/>
<keyword evidence="4 9" id="KW-0378">Hydrolase</keyword>
<comment type="domain">
    <text evidence="9">The Q motif is unique to and characteristic of the DEAD box family of RNA helicases and controls ATP binding and hydrolysis.</text>
</comment>
<dbReference type="PROSITE" id="PS51192">
    <property type="entry name" value="HELICASE_ATP_BIND_1"/>
    <property type="match status" value="1"/>
</dbReference>
<dbReference type="SUPFAM" id="SSF52540">
    <property type="entry name" value="P-loop containing nucleoside triphosphate hydrolases"/>
    <property type="match status" value="2"/>
</dbReference>
<evidence type="ECO:0000259" key="13">
    <source>
        <dbReference type="PROSITE" id="PS51195"/>
    </source>
</evidence>
<dbReference type="EMBL" id="QPFP01000002">
    <property type="protein sequence ID" value="TEB39034.1"/>
    <property type="molecule type" value="Genomic_DNA"/>
</dbReference>
<dbReference type="InterPro" id="IPR011545">
    <property type="entry name" value="DEAD/DEAH_box_helicase_dom"/>
</dbReference>
<dbReference type="Pfam" id="PF00271">
    <property type="entry name" value="Helicase_C"/>
    <property type="match status" value="1"/>
</dbReference>
<feature type="domain" description="DEAD-box RNA helicase Q" evidence="13">
    <location>
        <begin position="63"/>
        <end position="93"/>
    </location>
</feature>
<dbReference type="GO" id="GO:0016787">
    <property type="term" value="F:hydrolase activity"/>
    <property type="evidence" value="ECO:0007669"/>
    <property type="project" value="UniProtKB-KW"/>
</dbReference>
<dbReference type="STRING" id="71717.A0A4Y7TYH4"/>
<evidence type="ECO:0000256" key="10">
    <source>
        <dbReference type="SAM" id="MobiDB-lite"/>
    </source>
</evidence>
<dbReference type="GO" id="GO:0003723">
    <property type="term" value="F:RNA binding"/>
    <property type="evidence" value="ECO:0007669"/>
    <property type="project" value="UniProtKB-UniRule"/>
</dbReference>
<evidence type="ECO:0000256" key="2">
    <source>
        <dbReference type="ARBA" id="ARBA00022552"/>
    </source>
</evidence>
<comment type="catalytic activity">
    <reaction evidence="9">
        <text>ATP + H2O = ADP + phosphate + H(+)</text>
        <dbReference type="Rhea" id="RHEA:13065"/>
        <dbReference type="ChEBI" id="CHEBI:15377"/>
        <dbReference type="ChEBI" id="CHEBI:15378"/>
        <dbReference type="ChEBI" id="CHEBI:30616"/>
        <dbReference type="ChEBI" id="CHEBI:43474"/>
        <dbReference type="ChEBI" id="CHEBI:456216"/>
        <dbReference type="EC" id="3.6.4.13"/>
    </reaction>
</comment>
<dbReference type="SMART" id="SM00487">
    <property type="entry name" value="DEXDc"/>
    <property type="match status" value="1"/>
</dbReference>
<evidence type="ECO:0000259" key="11">
    <source>
        <dbReference type="PROSITE" id="PS51192"/>
    </source>
</evidence>
<dbReference type="GO" id="GO:0006364">
    <property type="term" value="P:rRNA processing"/>
    <property type="evidence" value="ECO:0007669"/>
    <property type="project" value="UniProtKB-KW"/>
</dbReference>
<keyword evidence="5 9" id="KW-0347">Helicase</keyword>
<evidence type="ECO:0000313" key="14">
    <source>
        <dbReference type="EMBL" id="TEB39034.1"/>
    </source>
</evidence>
<evidence type="ECO:0000256" key="3">
    <source>
        <dbReference type="ARBA" id="ARBA00022741"/>
    </source>
</evidence>
<dbReference type="PROSITE" id="PS51195">
    <property type="entry name" value="Q_MOTIF"/>
    <property type="match status" value="1"/>
</dbReference>
<dbReference type="InterPro" id="IPR014001">
    <property type="entry name" value="Helicase_ATP-bd"/>
</dbReference>
<organism evidence="14 15">
    <name type="scientific">Coprinellus micaceus</name>
    <name type="common">Glistening ink-cap mushroom</name>
    <name type="synonym">Coprinus micaceus</name>
    <dbReference type="NCBI Taxonomy" id="71717"/>
    <lineage>
        <taxon>Eukaryota</taxon>
        <taxon>Fungi</taxon>
        <taxon>Dikarya</taxon>
        <taxon>Basidiomycota</taxon>
        <taxon>Agaricomycotina</taxon>
        <taxon>Agaricomycetes</taxon>
        <taxon>Agaricomycetidae</taxon>
        <taxon>Agaricales</taxon>
        <taxon>Agaricineae</taxon>
        <taxon>Psathyrellaceae</taxon>
        <taxon>Coprinellus</taxon>
    </lineage>
</organism>
<evidence type="ECO:0000256" key="7">
    <source>
        <dbReference type="ARBA" id="ARBA00022884"/>
    </source>
</evidence>
<feature type="region of interest" description="Disordered" evidence="10">
    <location>
        <begin position="287"/>
        <end position="314"/>
    </location>
</feature>
<keyword evidence="7 9" id="KW-0694">RNA-binding</keyword>
<dbReference type="InterPro" id="IPR027417">
    <property type="entry name" value="P-loop_NTPase"/>
</dbReference>
<dbReference type="GO" id="GO:0005730">
    <property type="term" value="C:nucleolus"/>
    <property type="evidence" value="ECO:0007669"/>
    <property type="project" value="UniProtKB-SubCell"/>
</dbReference>
<feature type="compositionally biased region" description="Basic residues" evidence="10">
    <location>
        <begin position="23"/>
        <end position="39"/>
    </location>
</feature>
<evidence type="ECO:0000256" key="5">
    <source>
        <dbReference type="ARBA" id="ARBA00022806"/>
    </source>
</evidence>
<feature type="domain" description="Helicase C-terminal" evidence="12">
    <location>
        <begin position="443"/>
        <end position="594"/>
    </location>
</feature>
<feature type="short sequence motif" description="Q motif" evidence="8">
    <location>
        <begin position="63"/>
        <end position="93"/>
    </location>
</feature>
<dbReference type="SMART" id="SM00490">
    <property type="entry name" value="HELICc"/>
    <property type="match status" value="1"/>
</dbReference>
<dbReference type="EC" id="3.6.4.13" evidence="9"/>
<dbReference type="OrthoDB" id="10256233at2759"/>
<feature type="region of interest" description="Disordered" evidence="10">
    <location>
        <begin position="23"/>
        <end position="46"/>
    </location>
</feature>
<protein>
    <recommendedName>
        <fullName evidence="9">ATP-dependent RNA helicase</fullName>
        <ecNumber evidence="9">3.6.4.13</ecNumber>
    </recommendedName>
</protein>
<dbReference type="Proteomes" id="UP000298030">
    <property type="component" value="Unassembled WGS sequence"/>
</dbReference>
<dbReference type="InterPro" id="IPR014014">
    <property type="entry name" value="RNA_helicase_DEAD_Q_motif"/>
</dbReference>
<comment type="function">
    <text evidence="9">RNA helicase.</text>
</comment>
<evidence type="ECO:0000259" key="12">
    <source>
        <dbReference type="PROSITE" id="PS51194"/>
    </source>
</evidence>